<dbReference type="InterPro" id="IPR012944">
    <property type="entry name" value="SusD_RagB_dom"/>
</dbReference>
<evidence type="ECO:0000259" key="8">
    <source>
        <dbReference type="Pfam" id="PF14322"/>
    </source>
</evidence>
<dbReference type="PROSITE" id="PS51257">
    <property type="entry name" value="PROKAR_LIPOPROTEIN"/>
    <property type="match status" value="1"/>
</dbReference>
<evidence type="ECO:0008006" key="11">
    <source>
        <dbReference type="Google" id="ProtNLM"/>
    </source>
</evidence>
<evidence type="ECO:0000256" key="6">
    <source>
        <dbReference type="SAM" id="SignalP"/>
    </source>
</evidence>
<accession>A0A2U2PAP4</accession>
<evidence type="ECO:0000256" key="4">
    <source>
        <dbReference type="ARBA" id="ARBA00023136"/>
    </source>
</evidence>
<evidence type="ECO:0000256" key="5">
    <source>
        <dbReference type="ARBA" id="ARBA00023237"/>
    </source>
</evidence>
<dbReference type="EMBL" id="QEAS01000031">
    <property type="protein sequence ID" value="PWG78199.1"/>
    <property type="molecule type" value="Genomic_DNA"/>
</dbReference>
<dbReference type="Gene3D" id="1.25.40.390">
    <property type="match status" value="1"/>
</dbReference>
<dbReference type="SUPFAM" id="SSF48452">
    <property type="entry name" value="TPR-like"/>
    <property type="match status" value="1"/>
</dbReference>
<keyword evidence="10" id="KW-1185">Reference proteome</keyword>
<evidence type="ECO:0000256" key="1">
    <source>
        <dbReference type="ARBA" id="ARBA00004442"/>
    </source>
</evidence>
<proteinExistence type="inferred from homology"/>
<evidence type="ECO:0000259" key="7">
    <source>
        <dbReference type="Pfam" id="PF07980"/>
    </source>
</evidence>
<feature type="domain" description="RagB/SusD" evidence="7">
    <location>
        <begin position="343"/>
        <end position="464"/>
    </location>
</feature>
<dbReference type="AlphaFoldDB" id="A0A2U2PAP4"/>
<evidence type="ECO:0000256" key="2">
    <source>
        <dbReference type="ARBA" id="ARBA00006275"/>
    </source>
</evidence>
<keyword evidence="4" id="KW-0472">Membrane</keyword>
<dbReference type="OrthoDB" id="653598at2"/>
<comment type="similarity">
    <text evidence="2">Belongs to the SusD family.</text>
</comment>
<reference evidence="9 10" key="1">
    <citation type="submission" date="2018-04" db="EMBL/GenBank/DDBJ databases">
        <title>Pedobacter chongqingensis sp. nov., isolated from a rottenly hemp rope.</title>
        <authorList>
            <person name="Cai Y."/>
        </authorList>
    </citation>
    <scope>NUCLEOTIDE SEQUENCE [LARGE SCALE GENOMIC DNA]</scope>
    <source>
        <strain evidence="9 10">FJ4-8</strain>
    </source>
</reference>
<feature type="signal peptide" evidence="6">
    <location>
        <begin position="1"/>
        <end position="23"/>
    </location>
</feature>
<comment type="caution">
    <text evidence="9">The sequence shown here is derived from an EMBL/GenBank/DDBJ whole genome shotgun (WGS) entry which is preliminary data.</text>
</comment>
<protein>
    <recommendedName>
        <fullName evidence="11">RagB/SusD family nutrient uptake outer membrane protein</fullName>
    </recommendedName>
</protein>
<dbReference type="Proteomes" id="UP000245647">
    <property type="component" value="Unassembled WGS sequence"/>
</dbReference>
<keyword evidence="3 6" id="KW-0732">Signal</keyword>
<feature type="domain" description="SusD-like N-terminal" evidence="8">
    <location>
        <begin position="24"/>
        <end position="228"/>
    </location>
</feature>
<evidence type="ECO:0000313" key="10">
    <source>
        <dbReference type="Proteomes" id="UP000245647"/>
    </source>
</evidence>
<organism evidence="9 10">
    <name type="scientific">Pararcticibacter amylolyticus</name>
    <dbReference type="NCBI Taxonomy" id="2173175"/>
    <lineage>
        <taxon>Bacteria</taxon>
        <taxon>Pseudomonadati</taxon>
        <taxon>Bacteroidota</taxon>
        <taxon>Sphingobacteriia</taxon>
        <taxon>Sphingobacteriales</taxon>
        <taxon>Sphingobacteriaceae</taxon>
        <taxon>Pararcticibacter</taxon>
    </lineage>
</organism>
<feature type="chain" id="PRO_5015737264" description="RagB/SusD family nutrient uptake outer membrane protein" evidence="6">
    <location>
        <begin position="24"/>
        <end position="466"/>
    </location>
</feature>
<dbReference type="InterPro" id="IPR011990">
    <property type="entry name" value="TPR-like_helical_dom_sf"/>
</dbReference>
<name>A0A2U2PAP4_9SPHI</name>
<evidence type="ECO:0000313" key="9">
    <source>
        <dbReference type="EMBL" id="PWG78199.1"/>
    </source>
</evidence>
<keyword evidence="5" id="KW-0998">Cell outer membrane</keyword>
<comment type="subcellular location">
    <subcellularLocation>
        <location evidence="1">Cell outer membrane</location>
    </subcellularLocation>
</comment>
<dbReference type="GO" id="GO:0009279">
    <property type="term" value="C:cell outer membrane"/>
    <property type="evidence" value="ECO:0007669"/>
    <property type="project" value="UniProtKB-SubCell"/>
</dbReference>
<dbReference type="InterPro" id="IPR033985">
    <property type="entry name" value="SusD-like_N"/>
</dbReference>
<dbReference type="Pfam" id="PF14322">
    <property type="entry name" value="SusD-like_3"/>
    <property type="match status" value="1"/>
</dbReference>
<dbReference type="RefSeq" id="WP_109418273.1">
    <property type="nucleotide sequence ID" value="NZ_QEAS01000031.1"/>
</dbReference>
<dbReference type="Pfam" id="PF07980">
    <property type="entry name" value="SusD_RagB"/>
    <property type="match status" value="1"/>
</dbReference>
<sequence length="466" mass="52148">MMKTITFLLYFSLIVLLSACSKSDFLDEKPASNLLVPATLNDFQALLDNTNVMNFTGGLAQLASDDYTVTDEAYQSVPVATQRNSYIWAKDLYGGEREIRDWNKLYEQVFYTNAVLDGLARYADAENPQARYLKGWALFARAFSFYDLIRNFCKAYDAATAATDPGIPLRLSPAIDYTQPRATLQQSFGQVLSDLSESETLLPVERPSANLNRPSKLAVYALLARIFLDMGDYSRALDNAEKCLALYDVLLDYNTISKTSATPFSTTNAELIYNAWQVAVYGEFTGNYTAASARIAPDLLGIYSANDLRKAVYFNARPDNSYIKKRGYNGYGAYGFTGLATDEVYLVKAECLARRGETASAMNTLNQLLRKRWSPAATTPAAPYQDLTAATPDEALQKILLERRKELVWRGLRWHDLKRLNREGVGITLTRMVAGTRYTIAPNDPRYVFPIPDDEIALSGITQNIR</sequence>
<gene>
    <name evidence="9" type="ORF">DDR33_23630</name>
</gene>
<evidence type="ECO:0000256" key="3">
    <source>
        <dbReference type="ARBA" id="ARBA00022729"/>
    </source>
</evidence>